<reference evidence="12" key="1">
    <citation type="journal article" date="2023" name="Mol. Phylogenet. Evol.">
        <title>Genome-scale phylogeny and comparative genomics of the fungal order Sordariales.</title>
        <authorList>
            <person name="Hensen N."/>
            <person name="Bonometti L."/>
            <person name="Westerberg I."/>
            <person name="Brannstrom I.O."/>
            <person name="Guillou S."/>
            <person name="Cros-Aarteil S."/>
            <person name="Calhoun S."/>
            <person name="Haridas S."/>
            <person name="Kuo A."/>
            <person name="Mondo S."/>
            <person name="Pangilinan J."/>
            <person name="Riley R."/>
            <person name="LaButti K."/>
            <person name="Andreopoulos B."/>
            <person name="Lipzen A."/>
            <person name="Chen C."/>
            <person name="Yan M."/>
            <person name="Daum C."/>
            <person name="Ng V."/>
            <person name="Clum A."/>
            <person name="Steindorff A."/>
            <person name="Ohm R.A."/>
            <person name="Martin F."/>
            <person name="Silar P."/>
            <person name="Natvig D.O."/>
            <person name="Lalanne C."/>
            <person name="Gautier V."/>
            <person name="Ament-Velasquez S.L."/>
            <person name="Kruys A."/>
            <person name="Hutchinson M.I."/>
            <person name="Powell A.J."/>
            <person name="Barry K."/>
            <person name="Miller A.N."/>
            <person name="Grigoriev I.V."/>
            <person name="Debuchy R."/>
            <person name="Gladieux P."/>
            <person name="Hiltunen Thoren M."/>
            <person name="Johannesson H."/>
        </authorList>
    </citation>
    <scope>NUCLEOTIDE SEQUENCE</scope>
    <source>
        <strain evidence="12">CBS 168.71</strain>
    </source>
</reference>
<evidence type="ECO:0000256" key="6">
    <source>
        <dbReference type="ARBA" id="ARBA00022630"/>
    </source>
</evidence>
<dbReference type="Pfam" id="PF13434">
    <property type="entry name" value="Lys_Orn_oxgnase"/>
    <property type="match status" value="1"/>
</dbReference>
<keyword evidence="8" id="KW-0521">NADP</keyword>
<comment type="pathway">
    <text evidence="2">Siderophore biosynthesis.</text>
</comment>
<dbReference type="PANTHER" id="PTHR42877">
    <property type="entry name" value="L-ORNITHINE N(5)-MONOOXYGENASE-RELATED"/>
    <property type="match status" value="1"/>
</dbReference>
<evidence type="ECO:0000256" key="1">
    <source>
        <dbReference type="ARBA" id="ARBA00001974"/>
    </source>
</evidence>
<dbReference type="GeneID" id="87843355"/>
<evidence type="ECO:0000313" key="12">
    <source>
        <dbReference type="EMBL" id="KAK3298714.1"/>
    </source>
</evidence>
<comment type="caution">
    <text evidence="12">The sequence shown here is derived from an EMBL/GenBank/DDBJ whole genome shotgun (WGS) entry which is preliminary data.</text>
</comment>
<proteinExistence type="inferred from homology"/>
<dbReference type="InterPro" id="IPR051209">
    <property type="entry name" value="FAD-bind_Monooxygenase_sf"/>
</dbReference>
<dbReference type="PANTHER" id="PTHR42877:SF5">
    <property type="entry name" value="L-ORNITHINE N(5)-MONOOXYGENASE-RELATED"/>
    <property type="match status" value="1"/>
</dbReference>
<accession>A0AAE0LVT9</accession>
<reference evidence="12" key="2">
    <citation type="submission" date="2023-06" db="EMBL/GenBank/DDBJ databases">
        <authorList>
            <consortium name="Lawrence Berkeley National Laboratory"/>
            <person name="Haridas S."/>
            <person name="Hensen N."/>
            <person name="Bonometti L."/>
            <person name="Westerberg I."/>
            <person name="Brannstrom I.O."/>
            <person name="Guillou S."/>
            <person name="Cros-Aarteil S."/>
            <person name="Calhoun S."/>
            <person name="Kuo A."/>
            <person name="Mondo S."/>
            <person name="Pangilinan J."/>
            <person name="Riley R."/>
            <person name="Labutti K."/>
            <person name="Andreopoulos B."/>
            <person name="Lipzen A."/>
            <person name="Chen C."/>
            <person name="Yanf M."/>
            <person name="Daum C."/>
            <person name="Ng V."/>
            <person name="Clum A."/>
            <person name="Steindorff A."/>
            <person name="Ohm R."/>
            <person name="Martin F."/>
            <person name="Silar P."/>
            <person name="Natvig D."/>
            <person name="Lalanne C."/>
            <person name="Gautier V."/>
            <person name="Ament-Velasquez S.L."/>
            <person name="Kruys A."/>
            <person name="Hutchinson M.I."/>
            <person name="Powell A.J."/>
            <person name="Barry K."/>
            <person name="Miller A.N."/>
            <person name="Grigoriev I.V."/>
            <person name="Debuchy R."/>
            <person name="Gladieux P."/>
            <person name="Thoren M.H."/>
            <person name="Johannesson H."/>
        </authorList>
    </citation>
    <scope>NUCLEOTIDE SEQUENCE</scope>
    <source>
        <strain evidence="12">CBS 168.71</strain>
    </source>
</reference>
<dbReference type="InterPro" id="IPR036188">
    <property type="entry name" value="FAD/NAD-bd_sf"/>
</dbReference>
<comment type="catalytic activity">
    <reaction evidence="11">
        <text>L-ornithine + NADH + O2 = N(5)-hydroxy-L-ornithine + NAD(+) + H2O</text>
        <dbReference type="Rhea" id="RHEA:41512"/>
        <dbReference type="ChEBI" id="CHEBI:15377"/>
        <dbReference type="ChEBI" id="CHEBI:15379"/>
        <dbReference type="ChEBI" id="CHEBI:46911"/>
        <dbReference type="ChEBI" id="CHEBI:57540"/>
        <dbReference type="ChEBI" id="CHEBI:57945"/>
        <dbReference type="ChEBI" id="CHEBI:78275"/>
        <dbReference type="EC" id="1.14.13.196"/>
    </reaction>
</comment>
<evidence type="ECO:0000256" key="8">
    <source>
        <dbReference type="ARBA" id="ARBA00022857"/>
    </source>
</evidence>
<evidence type="ECO:0000256" key="5">
    <source>
        <dbReference type="ARBA" id="ARBA00012881"/>
    </source>
</evidence>
<evidence type="ECO:0000256" key="3">
    <source>
        <dbReference type="ARBA" id="ARBA00007588"/>
    </source>
</evidence>
<comment type="similarity">
    <text evidence="4">Belongs to the FAD-binding monooxygenase family.</text>
</comment>
<dbReference type="InterPro" id="IPR025700">
    <property type="entry name" value="Lys/Orn_oxygenase"/>
</dbReference>
<protein>
    <recommendedName>
        <fullName evidence="5">L-ornithine N(5)-monooxygenase [NAD(P)H]</fullName>
        <ecNumber evidence="5">1.14.13.196</ecNumber>
    </recommendedName>
</protein>
<evidence type="ECO:0000256" key="2">
    <source>
        <dbReference type="ARBA" id="ARBA00004924"/>
    </source>
</evidence>
<dbReference type="Proteomes" id="UP001278766">
    <property type="component" value="Unassembled WGS sequence"/>
</dbReference>
<dbReference type="RefSeq" id="XP_062662228.1">
    <property type="nucleotide sequence ID" value="XM_062806407.1"/>
</dbReference>
<dbReference type="SUPFAM" id="SSF51905">
    <property type="entry name" value="FAD/NAD(P)-binding domain"/>
    <property type="match status" value="2"/>
</dbReference>
<evidence type="ECO:0000256" key="4">
    <source>
        <dbReference type="ARBA" id="ARBA00010139"/>
    </source>
</evidence>
<comment type="similarity">
    <text evidence="3">Belongs to the lysine N(6)-hydroxylase/L-ornithine N(5)-oxygenase family.</text>
</comment>
<sequence>MDPTQELDILIVGAGLSGICALTRIRQELPNANVAVFEAGDRVGGTWAKNTYPGLSCDIPSQLYSYSFALNPEWSVVYASQPEILAYIESVVSRFDHSSHIHLGQACTAAEWLEDAFLWRVYFVDRESGRSYVKHARFLITAVGFCDVPNGAEDIRDVQNFDGRLFHSANWDHSFDFHNKSVVVVGNGCSANQFIPHLVEHGSIRSMVQVTRSPHWIAPKDNGPVPTRQKWLFRSFPASNRLWRWCLAAKLDLAFAAFTTGTVGRVLRGALQKHLEGYMRRTAPSEYHDILIPDFDFGAKRPVLDHGYLGTLHDPRVKLLRSPSLAVVGPRDIQTESGESFPADVIILANGFKTQDLLTPMTIIGQNGAELPKLWREEGNFASAYMGVCVPHFPNLFLLTGPNTLPSGHSTLAGIECSVEYILRVIARLAKNATTTKGVKVQVKPTAHKSFNDWIEAKMQNLVYTAKVRNWYVDSRSGRNTLIWPGSQLAFWWSRCVKNVRWGDFEVEWKGL</sequence>
<keyword evidence="9" id="KW-0560">Oxidoreductase</keyword>
<dbReference type="EMBL" id="JAUEPN010000002">
    <property type="protein sequence ID" value="KAK3298714.1"/>
    <property type="molecule type" value="Genomic_DNA"/>
</dbReference>
<dbReference type="EC" id="1.14.13.196" evidence="5"/>
<organism evidence="12 13">
    <name type="scientific">Chaetomium fimeti</name>
    <dbReference type="NCBI Taxonomy" id="1854472"/>
    <lineage>
        <taxon>Eukaryota</taxon>
        <taxon>Fungi</taxon>
        <taxon>Dikarya</taxon>
        <taxon>Ascomycota</taxon>
        <taxon>Pezizomycotina</taxon>
        <taxon>Sordariomycetes</taxon>
        <taxon>Sordariomycetidae</taxon>
        <taxon>Sordariales</taxon>
        <taxon>Chaetomiaceae</taxon>
        <taxon>Chaetomium</taxon>
    </lineage>
</organism>
<evidence type="ECO:0000256" key="11">
    <source>
        <dbReference type="ARBA" id="ARBA00049248"/>
    </source>
</evidence>
<gene>
    <name evidence="12" type="ORF">B0H64DRAFT_439154</name>
</gene>
<evidence type="ECO:0000256" key="9">
    <source>
        <dbReference type="ARBA" id="ARBA00023002"/>
    </source>
</evidence>
<comment type="cofactor">
    <cofactor evidence="1">
        <name>FAD</name>
        <dbReference type="ChEBI" id="CHEBI:57692"/>
    </cofactor>
</comment>
<evidence type="ECO:0000256" key="10">
    <source>
        <dbReference type="ARBA" id="ARBA00047598"/>
    </source>
</evidence>
<evidence type="ECO:0000313" key="13">
    <source>
        <dbReference type="Proteomes" id="UP001278766"/>
    </source>
</evidence>
<dbReference type="Gene3D" id="3.50.50.60">
    <property type="entry name" value="FAD/NAD(P)-binding domain"/>
    <property type="match status" value="2"/>
</dbReference>
<name>A0AAE0LVT9_9PEZI</name>
<keyword evidence="7" id="KW-0274">FAD</keyword>
<keyword evidence="13" id="KW-1185">Reference proteome</keyword>
<keyword evidence="6" id="KW-0285">Flavoprotein</keyword>
<dbReference type="Pfam" id="PF13450">
    <property type="entry name" value="NAD_binding_8"/>
    <property type="match status" value="1"/>
</dbReference>
<evidence type="ECO:0000256" key="7">
    <source>
        <dbReference type="ARBA" id="ARBA00022827"/>
    </source>
</evidence>
<comment type="catalytic activity">
    <reaction evidence="10">
        <text>L-ornithine + NADPH + O2 = N(5)-hydroxy-L-ornithine + NADP(+) + H2O</text>
        <dbReference type="Rhea" id="RHEA:41508"/>
        <dbReference type="ChEBI" id="CHEBI:15377"/>
        <dbReference type="ChEBI" id="CHEBI:15379"/>
        <dbReference type="ChEBI" id="CHEBI:46911"/>
        <dbReference type="ChEBI" id="CHEBI:57783"/>
        <dbReference type="ChEBI" id="CHEBI:58349"/>
        <dbReference type="ChEBI" id="CHEBI:78275"/>
        <dbReference type="EC" id="1.14.13.196"/>
    </reaction>
</comment>
<dbReference type="AlphaFoldDB" id="A0AAE0LVT9"/>